<dbReference type="PRINTS" id="PR00800">
    <property type="entry name" value="YHDCRBOXLASE"/>
</dbReference>
<dbReference type="InterPro" id="IPR015424">
    <property type="entry name" value="PyrdxlP-dep_Trfase"/>
</dbReference>
<keyword evidence="1" id="KW-0210">Decarboxylase</keyword>
<sequence>MFKTQAHLHIFSTSISGFQRHYSSPLDPFSLPLRPPPGSLSSTIYPRWSQWTSPPPYASSTSCKRAQNKPKYHHIIYLLQRFVVPDSLEPYANIDKGRPQLATSWENMLNLKAMDAEQLRQHGHKMIAFIVDYYKTIESFPVLSHVEPGYLRKTLPDSAPTRGKQLMFIAGWSSHTGMKSKDEEVDFHQQDIQVKVIP</sequence>
<dbReference type="PANTHER" id="PTHR11999">
    <property type="entry name" value="GROUP II PYRIDOXAL-5-PHOSPHATE DECARBOXYLASE"/>
    <property type="match status" value="1"/>
</dbReference>
<keyword evidence="1" id="KW-0456">Lyase</keyword>
<dbReference type="Gene3D" id="1.20.1340.10">
    <property type="entry name" value="dopa decarboxylase, N-terminal domain"/>
    <property type="match status" value="1"/>
</dbReference>
<dbReference type="EMBL" id="OX465080">
    <property type="protein sequence ID" value="CAI9283250.1"/>
    <property type="molecule type" value="Genomic_DNA"/>
</dbReference>
<organism evidence="2 3">
    <name type="scientific">Lactuca saligna</name>
    <name type="common">Willowleaf lettuce</name>
    <dbReference type="NCBI Taxonomy" id="75948"/>
    <lineage>
        <taxon>Eukaryota</taxon>
        <taxon>Viridiplantae</taxon>
        <taxon>Streptophyta</taxon>
        <taxon>Embryophyta</taxon>
        <taxon>Tracheophyta</taxon>
        <taxon>Spermatophyta</taxon>
        <taxon>Magnoliopsida</taxon>
        <taxon>eudicotyledons</taxon>
        <taxon>Gunneridae</taxon>
        <taxon>Pentapetalae</taxon>
        <taxon>asterids</taxon>
        <taxon>campanulids</taxon>
        <taxon>Asterales</taxon>
        <taxon>Asteraceae</taxon>
        <taxon>Cichorioideae</taxon>
        <taxon>Cichorieae</taxon>
        <taxon>Lactucinae</taxon>
        <taxon>Lactuca</taxon>
    </lineage>
</organism>
<dbReference type="GO" id="GO:0005737">
    <property type="term" value="C:cytoplasm"/>
    <property type="evidence" value="ECO:0007669"/>
    <property type="project" value="TreeGrafter"/>
</dbReference>
<name>A0AA35YZP9_LACSI</name>
<dbReference type="GO" id="GO:0016831">
    <property type="term" value="F:carboxy-lyase activity"/>
    <property type="evidence" value="ECO:0007669"/>
    <property type="project" value="UniProtKB-KW"/>
</dbReference>
<evidence type="ECO:0000313" key="3">
    <source>
        <dbReference type="Proteomes" id="UP001177003"/>
    </source>
</evidence>
<reference evidence="2" key="1">
    <citation type="submission" date="2023-04" db="EMBL/GenBank/DDBJ databases">
        <authorList>
            <person name="Vijverberg K."/>
            <person name="Xiong W."/>
            <person name="Schranz E."/>
        </authorList>
    </citation>
    <scope>NUCLEOTIDE SEQUENCE</scope>
</reference>
<dbReference type="Proteomes" id="UP001177003">
    <property type="component" value="Chromosome 4"/>
</dbReference>
<protein>
    <submittedName>
        <fullName evidence="2">Uncharacterized protein</fullName>
    </submittedName>
</protein>
<dbReference type="PANTHER" id="PTHR11999:SF70">
    <property type="entry name" value="MIP05841P"/>
    <property type="match status" value="1"/>
</dbReference>
<proteinExistence type="predicted"/>
<evidence type="ECO:0000313" key="2">
    <source>
        <dbReference type="EMBL" id="CAI9283250.1"/>
    </source>
</evidence>
<keyword evidence="3" id="KW-1185">Reference proteome</keyword>
<dbReference type="AlphaFoldDB" id="A0AA35YZP9"/>
<evidence type="ECO:0000256" key="1">
    <source>
        <dbReference type="ARBA" id="ARBA00022793"/>
    </source>
</evidence>
<gene>
    <name evidence="2" type="ORF">LSALG_LOCUS22852</name>
</gene>
<dbReference type="InterPro" id="IPR010977">
    <property type="entry name" value="Aromatic_deC"/>
</dbReference>
<accession>A0AA35YZP9</accession>
<dbReference type="GO" id="GO:0006520">
    <property type="term" value="P:amino acid metabolic process"/>
    <property type="evidence" value="ECO:0007669"/>
    <property type="project" value="InterPro"/>
</dbReference>
<dbReference type="SUPFAM" id="SSF53383">
    <property type="entry name" value="PLP-dependent transferases"/>
    <property type="match status" value="1"/>
</dbReference>